<dbReference type="OrthoDB" id="47085at2759"/>
<keyword evidence="5" id="KW-1185">Reference proteome</keyword>
<evidence type="ECO:0000313" key="4">
    <source>
        <dbReference type="EMBL" id="CAH0377625.1"/>
    </source>
</evidence>
<dbReference type="PANTHER" id="PTHR11062">
    <property type="entry name" value="EXOSTOSIN HEPARAN SULFATE GLYCOSYLTRANSFERASE -RELATED"/>
    <property type="match status" value="1"/>
</dbReference>
<feature type="chain" id="PRO_5035202872" description="Exostosin GT47 domain-containing protein" evidence="2">
    <location>
        <begin position="18"/>
        <end position="551"/>
    </location>
</feature>
<reference evidence="4" key="1">
    <citation type="submission" date="2021-11" db="EMBL/GenBank/DDBJ databases">
        <authorList>
            <consortium name="Genoscope - CEA"/>
            <person name="William W."/>
        </authorList>
    </citation>
    <scope>NUCLEOTIDE SEQUENCE</scope>
</reference>
<dbReference type="Proteomes" id="UP000789595">
    <property type="component" value="Unassembled WGS sequence"/>
</dbReference>
<dbReference type="GO" id="GO:0016757">
    <property type="term" value="F:glycosyltransferase activity"/>
    <property type="evidence" value="ECO:0007669"/>
    <property type="project" value="InterPro"/>
</dbReference>
<proteinExistence type="inferred from homology"/>
<comment type="similarity">
    <text evidence="1">Belongs to the glycosyltransferase 47 family.</text>
</comment>
<dbReference type="EMBL" id="CAKKNE010000005">
    <property type="protein sequence ID" value="CAH0377625.1"/>
    <property type="molecule type" value="Genomic_DNA"/>
</dbReference>
<name>A0A8J2T041_9STRA</name>
<dbReference type="Pfam" id="PF03016">
    <property type="entry name" value="Exostosin_GT47"/>
    <property type="match status" value="1"/>
</dbReference>
<evidence type="ECO:0000259" key="3">
    <source>
        <dbReference type="Pfam" id="PF03016"/>
    </source>
</evidence>
<gene>
    <name evidence="4" type="ORF">PECAL_5P21630</name>
</gene>
<protein>
    <recommendedName>
        <fullName evidence="3">Exostosin GT47 domain-containing protein</fullName>
    </recommendedName>
</protein>
<keyword evidence="2" id="KW-0732">Signal</keyword>
<organism evidence="4 5">
    <name type="scientific">Pelagomonas calceolata</name>
    <dbReference type="NCBI Taxonomy" id="35677"/>
    <lineage>
        <taxon>Eukaryota</taxon>
        <taxon>Sar</taxon>
        <taxon>Stramenopiles</taxon>
        <taxon>Ochrophyta</taxon>
        <taxon>Pelagophyceae</taxon>
        <taxon>Pelagomonadales</taxon>
        <taxon>Pelagomonadaceae</taxon>
        <taxon>Pelagomonas</taxon>
    </lineage>
</organism>
<sequence>MRRAAAAALLCLPQVRAYVVCLPYVSCFEVDDQTLKLQLEAYWCPPGGDDDFDWHGEDAQLKAGCVFRGLELVARIGAFGGDVRRAVEAGVLALNLPERETVEATIVQARNATCQAILSLTLEARQNLGAPFARGCDGETVSIMAERDGDDWQSEWEGERAERADGEVRAEFRASEVVEALGETPPRFYLTAVSWRSPHVSRRWRGCESKWSHAMYDALATHPARVFDIRDADVVFLDVETAQERNWPRMHAGAGTANMRRWRGCLPGATNDTYGWFPDKWPPRDHGYLWLLEKFGAQGLRSHAKLVVFDMRGSPRPSAVERVVVAGAALEDGYRGVPLPTPRFPGPRYPVEAACASGGIVAFRGRDTHIVRPFLSASVKTRNTIMTICRDAYDIGEFRPKLCEDADDGVPCCVPDGDFPYADFMRNATFGLVPRGHSRFSYRFLEVLDHGAVPVVVSDGWRLPFDDIIDWAGAAFRAFEGDAPHIAGALRSAIPQDLACRMARRGAALAPLLGNFEAVLELLLRSLRRHLSYRIYERGGKVVVDATPRKS</sequence>
<evidence type="ECO:0000256" key="2">
    <source>
        <dbReference type="SAM" id="SignalP"/>
    </source>
</evidence>
<comment type="caution">
    <text evidence="4">The sequence shown here is derived from an EMBL/GenBank/DDBJ whole genome shotgun (WGS) entry which is preliminary data.</text>
</comment>
<evidence type="ECO:0000313" key="5">
    <source>
        <dbReference type="Proteomes" id="UP000789595"/>
    </source>
</evidence>
<dbReference type="InterPro" id="IPR004263">
    <property type="entry name" value="Exostosin"/>
</dbReference>
<feature type="domain" description="Exostosin GT47" evidence="3">
    <location>
        <begin position="408"/>
        <end position="487"/>
    </location>
</feature>
<feature type="signal peptide" evidence="2">
    <location>
        <begin position="1"/>
        <end position="17"/>
    </location>
</feature>
<dbReference type="PANTHER" id="PTHR11062:SF73">
    <property type="entry name" value="EXOSTOSIN-LIKE 3"/>
    <property type="match status" value="1"/>
</dbReference>
<dbReference type="InterPro" id="IPR040911">
    <property type="entry name" value="Exostosin_GT47"/>
</dbReference>
<evidence type="ECO:0000256" key="1">
    <source>
        <dbReference type="ARBA" id="ARBA00010271"/>
    </source>
</evidence>
<dbReference type="AlphaFoldDB" id="A0A8J2T041"/>
<accession>A0A8J2T041</accession>